<sequence length="261" mass="29324">MALPPTKGGIDLLIWTIVFTIVDGLFVFLRFWAAHLIKRRIYADDYLIVFALINSLALEGVVIWVIFAGGMGHLQSDLSPTELQVAFKALPACQVPWTLGTTAFKLSVLSLYTRIFSIKQFKHLSYALMFISVAYCISFLAVFLATCSPDISQLWNPRPDGYCRDMIIGQLGSVSTNLIIDILIIILPMPFLWNLNMRLRNKITVSILFSLGFITIGIMIWRIVDLVENSSSDFVYNMPTLALTTTLELWICITIACTICP</sequence>
<protein>
    <submittedName>
        <fullName evidence="1">Uncharacterized protein</fullName>
    </submittedName>
</protein>
<name>A0ACB9YH32_9PEZI</name>
<evidence type="ECO:0000313" key="2">
    <source>
        <dbReference type="Proteomes" id="UP001497700"/>
    </source>
</evidence>
<keyword evidence="2" id="KW-1185">Reference proteome</keyword>
<evidence type="ECO:0000313" key="1">
    <source>
        <dbReference type="EMBL" id="KAI4858537.1"/>
    </source>
</evidence>
<proteinExistence type="predicted"/>
<gene>
    <name evidence="1" type="ORF">F4820DRAFT_442286</name>
</gene>
<comment type="caution">
    <text evidence="1">The sequence shown here is derived from an EMBL/GenBank/DDBJ whole genome shotgun (WGS) entry which is preliminary data.</text>
</comment>
<reference evidence="1 2" key="1">
    <citation type="journal article" date="2022" name="New Phytol.">
        <title>Ecological generalism drives hyperdiversity of secondary metabolite gene clusters in xylarialean endophytes.</title>
        <authorList>
            <person name="Franco M.E.E."/>
            <person name="Wisecaver J.H."/>
            <person name="Arnold A.E."/>
            <person name="Ju Y.M."/>
            <person name="Slot J.C."/>
            <person name="Ahrendt S."/>
            <person name="Moore L.P."/>
            <person name="Eastman K.E."/>
            <person name="Scott K."/>
            <person name="Konkel Z."/>
            <person name="Mondo S.J."/>
            <person name="Kuo A."/>
            <person name="Hayes R.D."/>
            <person name="Haridas S."/>
            <person name="Andreopoulos B."/>
            <person name="Riley R."/>
            <person name="LaButti K."/>
            <person name="Pangilinan J."/>
            <person name="Lipzen A."/>
            <person name="Amirebrahimi M."/>
            <person name="Yan J."/>
            <person name="Adam C."/>
            <person name="Keymanesh K."/>
            <person name="Ng V."/>
            <person name="Louie K."/>
            <person name="Northen T."/>
            <person name="Drula E."/>
            <person name="Henrissat B."/>
            <person name="Hsieh H.M."/>
            <person name="Youens-Clark K."/>
            <person name="Lutzoni F."/>
            <person name="Miadlikowska J."/>
            <person name="Eastwood D.C."/>
            <person name="Hamelin R.C."/>
            <person name="Grigoriev I.V."/>
            <person name="U'Ren J.M."/>
        </authorList>
    </citation>
    <scope>NUCLEOTIDE SEQUENCE [LARGE SCALE GENOMIC DNA]</scope>
    <source>
        <strain evidence="1 2">CBS 119005</strain>
    </source>
</reference>
<organism evidence="1 2">
    <name type="scientific">Hypoxylon rubiginosum</name>
    <dbReference type="NCBI Taxonomy" id="110542"/>
    <lineage>
        <taxon>Eukaryota</taxon>
        <taxon>Fungi</taxon>
        <taxon>Dikarya</taxon>
        <taxon>Ascomycota</taxon>
        <taxon>Pezizomycotina</taxon>
        <taxon>Sordariomycetes</taxon>
        <taxon>Xylariomycetidae</taxon>
        <taxon>Xylariales</taxon>
        <taxon>Hypoxylaceae</taxon>
        <taxon>Hypoxylon</taxon>
    </lineage>
</organism>
<accession>A0ACB9YH32</accession>
<dbReference type="EMBL" id="MU393735">
    <property type="protein sequence ID" value="KAI4858537.1"/>
    <property type="molecule type" value="Genomic_DNA"/>
</dbReference>
<dbReference type="Proteomes" id="UP001497700">
    <property type="component" value="Unassembled WGS sequence"/>
</dbReference>